<dbReference type="EMBL" id="SZYD01000012">
    <property type="protein sequence ID" value="KAD4584808.1"/>
    <property type="molecule type" value="Genomic_DNA"/>
</dbReference>
<evidence type="ECO:0000259" key="3">
    <source>
        <dbReference type="PROSITE" id="PS50158"/>
    </source>
</evidence>
<evidence type="ECO:0000256" key="1">
    <source>
        <dbReference type="PROSITE-ProRule" id="PRU00047"/>
    </source>
</evidence>
<keyword evidence="5" id="KW-1185">Reference proteome</keyword>
<evidence type="ECO:0000313" key="5">
    <source>
        <dbReference type="Proteomes" id="UP000326396"/>
    </source>
</evidence>
<keyword evidence="1" id="KW-0479">Metal-binding</keyword>
<feature type="compositionally biased region" description="Pro residues" evidence="2">
    <location>
        <begin position="37"/>
        <end position="52"/>
    </location>
</feature>
<dbReference type="InterPro" id="IPR036875">
    <property type="entry name" value="Znf_CCHC_sf"/>
</dbReference>
<name>A0A5N6NCX4_9ASTR</name>
<dbReference type="Gene3D" id="4.10.60.10">
    <property type="entry name" value="Zinc finger, CCHC-type"/>
    <property type="match status" value="1"/>
</dbReference>
<gene>
    <name evidence="4" type="ORF">E3N88_22409</name>
</gene>
<dbReference type="PROSITE" id="PS50158">
    <property type="entry name" value="ZF_CCHC"/>
    <property type="match status" value="1"/>
</dbReference>
<dbReference type="CDD" id="cd00303">
    <property type="entry name" value="retropepsin_like"/>
    <property type="match status" value="1"/>
</dbReference>
<keyword evidence="1" id="KW-0863">Zinc-finger</keyword>
<protein>
    <recommendedName>
        <fullName evidence="3">CCHC-type domain-containing protein</fullName>
    </recommendedName>
</protein>
<dbReference type="OrthoDB" id="5418639at2759"/>
<dbReference type="GO" id="GO:0003676">
    <property type="term" value="F:nucleic acid binding"/>
    <property type="evidence" value="ECO:0007669"/>
    <property type="project" value="InterPro"/>
</dbReference>
<dbReference type="SUPFAM" id="SSF57756">
    <property type="entry name" value="Retrovirus zinc finger-like domains"/>
    <property type="match status" value="1"/>
</dbReference>
<dbReference type="AlphaFoldDB" id="A0A5N6NCX4"/>
<evidence type="ECO:0000313" key="4">
    <source>
        <dbReference type="EMBL" id="KAD4584808.1"/>
    </source>
</evidence>
<comment type="caution">
    <text evidence="4">The sequence shown here is derived from an EMBL/GenBank/DDBJ whole genome shotgun (WGS) entry which is preliminary data.</text>
</comment>
<dbReference type="Pfam" id="PF08284">
    <property type="entry name" value="RVP_2"/>
    <property type="match status" value="1"/>
</dbReference>
<dbReference type="Proteomes" id="UP000326396">
    <property type="component" value="Linkage Group LG2"/>
</dbReference>
<reference evidence="4 5" key="1">
    <citation type="submission" date="2019-05" db="EMBL/GenBank/DDBJ databases">
        <title>Mikania micrantha, genome provides insights into the molecular mechanism of rapid growth.</title>
        <authorList>
            <person name="Liu B."/>
        </authorList>
    </citation>
    <scope>NUCLEOTIDE SEQUENCE [LARGE SCALE GENOMIC DNA]</scope>
    <source>
        <strain evidence="4">NLD-2019</strain>
        <tissue evidence="4">Leaf</tissue>
    </source>
</reference>
<feature type="domain" description="CCHC-type" evidence="3">
    <location>
        <begin position="172"/>
        <end position="187"/>
    </location>
</feature>
<feature type="compositionally biased region" description="Low complexity" evidence="2">
    <location>
        <begin position="55"/>
        <end position="67"/>
    </location>
</feature>
<organism evidence="4 5">
    <name type="scientific">Mikania micrantha</name>
    <name type="common">bitter vine</name>
    <dbReference type="NCBI Taxonomy" id="192012"/>
    <lineage>
        <taxon>Eukaryota</taxon>
        <taxon>Viridiplantae</taxon>
        <taxon>Streptophyta</taxon>
        <taxon>Embryophyta</taxon>
        <taxon>Tracheophyta</taxon>
        <taxon>Spermatophyta</taxon>
        <taxon>Magnoliopsida</taxon>
        <taxon>eudicotyledons</taxon>
        <taxon>Gunneridae</taxon>
        <taxon>Pentapetalae</taxon>
        <taxon>asterids</taxon>
        <taxon>campanulids</taxon>
        <taxon>Asterales</taxon>
        <taxon>Asteraceae</taxon>
        <taxon>Asteroideae</taxon>
        <taxon>Heliantheae alliance</taxon>
        <taxon>Eupatorieae</taxon>
        <taxon>Mikania</taxon>
    </lineage>
</organism>
<dbReference type="Pfam" id="PF00098">
    <property type="entry name" value="zf-CCHC"/>
    <property type="match status" value="1"/>
</dbReference>
<feature type="region of interest" description="Disordered" evidence="2">
    <location>
        <begin position="33"/>
        <end position="95"/>
    </location>
</feature>
<evidence type="ECO:0000256" key="2">
    <source>
        <dbReference type="SAM" id="MobiDB-lite"/>
    </source>
</evidence>
<sequence>MSSLLWTAEFLEGASPQDTPNGIQYHPIKAIRVSGTTPPPIRPSTPPPPPHHPATHPAWYHPTTHTQPPNPPTRPATRPTHHPATDPPPTPPLNQVVVAPQNLHKKPYTGTYPHCAKCQYHHATNTPCRHCTGCGRKGHWVQHWRMEPNQAVNNAVLALPPPNNPNQNNGGCYNCGEIGHFSKNCSKKVQPAVQAPRGRAFAIGAPAARQDPNVVTRTFLIHDFYASILFDTGADQSFISTDFACQLNHVEEPLDSPYIIKVANGKHNTS</sequence>
<keyword evidence="1" id="KW-0862">Zinc</keyword>
<dbReference type="InterPro" id="IPR001878">
    <property type="entry name" value="Znf_CCHC"/>
</dbReference>
<accession>A0A5N6NCX4</accession>
<dbReference type="SMART" id="SM00343">
    <property type="entry name" value="ZnF_C2HC"/>
    <property type="match status" value="2"/>
</dbReference>
<proteinExistence type="predicted"/>
<dbReference type="GO" id="GO:0008270">
    <property type="term" value="F:zinc ion binding"/>
    <property type="evidence" value="ECO:0007669"/>
    <property type="project" value="UniProtKB-KW"/>
</dbReference>